<evidence type="ECO:0000259" key="13">
    <source>
        <dbReference type="Pfam" id="PF01467"/>
    </source>
</evidence>
<feature type="compositionally biased region" description="Low complexity" evidence="12">
    <location>
        <begin position="1"/>
        <end position="23"/>
    </location>
</feature>
<dbReference type="CDD" id="cd02165">
    <property type="entry name" value="NMNAT"/>
    <property type="match status" value="1"/>
</dbReference>
<dbReference type="AlphaFoldDB" id="A0A8J7V331"/>
<dbReference type="NCBIfam" id="NF000845">
    <property type="entry name" value="PRK00071.2-4"/>
    <property type="match status" value="1"/>
</dbReference>
<keyword evidence="6 11" id="KW-0548">Nucleotidyltransferase</keyword>
<dbReference type="EC" id="2.7.7.18" evidence="11"/>
<dbReference type="InterPro" id="IPR014729">
    <property type="entry name" value="Rossmann-like_a/b/a_fold"/>
</dbReference>
<dbReference type="GO" id="GO:0005524">
    <property type="term" value="F:ATP binding"/>
    <property type="evidence" value="ECO:0007669"/>
    <property type="project" value="UniProtKB-KW"/>
</dbReference>
<dbReference type="HAMAP" id="MF_00244">
    <property type="entry name" value="NaMN_adenylyltr"/>
    <property type="match status" value="1"/>
</dbReference>
<keyword evidence="4 11" id="KW-0662">Pyridine nucleotide biosynthesis</keyword>
<evidence type="ECO:0000256" key="2">
    <source>
        <dbReference type="ARBA" id="ARBA00005019"/>
    </source>
</evidence>
<feature type="domain" description="Cytidyltransferase-like" evidence="13">
    <location>
        <begin position="72"/>
        <end position="252"/>
    </location>
</feature>
<comment type="similarity">
    <text evidence="3 11">Belongs to the NadD family.</text>
</comment>
<evidence type="ECO:0000256" key="8">
    <source>
        <dbReference type="ARBA" id="ARBA00022840"/>
    </source>
</evidence>
<reference evidence="14" key="1">
    <citation type="submission" date="2021-04" db="EMBL/GenBank/DDBJ databases">
        <authorList>
            <person name="Zhang D.-C."/>
        </authorList>
    </citation>
    <scope>NUCLEOTIDE SEQUENCE</scope>
    <source>
        <strain evidence="14">CGMCC 1.15697</strain>
    </source>
</reference>
<dbReference type="NCBIfam" id="TIGR00482">
    <property type="entry name" value="nicotinate (nicotinamide) nucleotide adenylyltransferase"/>
    <property type="match status" value="1"/>
</dbReference>
<evidence type="ECO:0000313" key="14">
    <source>
        <dbReference type="EMBL" id="MBP5857801.1"/>
    </source>
</evidence>
<dbReference type="UniPathway" id="UPA00253">
    <property type="reaction ID" value="UER00332"/>
</dbReference>
<dbReference type="GO" id="GO:0004515">
    <property type="term" value="F:nicotinate-nucleotide adenylyltransferase activity"/>
    <property type="evidence" value="ECO:0007669"/>
    <property type="project" value="UniProtKB-UniRule"/>
</dbReference>
<dbReference type="InterPro" id="IPR005248">
    <property type="entry name" value="NadD/NMNAT"/>
</dbReference>
<evidence type="ECO:0000256" key="3">
    <source>
        <dbReference type="ARBA" id="ARBA00009014"/>
    </source>
</evidence>
<feature type="region of interest" description="Disordered" evidence="12">
    <location>
        <begin position="1"/>
        <end position="33"/>
    </location>
</feature>
<keyword evidence="7 11" id="KW-0547">Nucleotide-binding</keyword>
<keyword evidence="9 11" id="KW-0520">NAD</keyword>
<evidence type="ECO:0000256" key="1">
    <source>
        <dbReference type="ARBA" id="ARBA00002324"/>
    </source>
</evidence>
<keyword evidence="5 11" id="KW-0808">Transferase</keyword>
<comment type="pathway">
    <text evidence="2 11">Cofactor biosynthesis; NAD(+) biosynthesis; deamido-NAD(+) from nicotinate D-ribonucleotide: step 1/1.</text>
</comment>
<evidence type="ECO:0000256" key="4">
    <source>
        <dbReference type="ARBA" id="ARBA00022642"/>
    </source>
</evidence>
<name>A0A8J7V331_9PROT</name>
<evidence type="ECO:0000256" key="6">
    <source>
        <dbReference type="ARBA" id="ARBA00022695"/>
    </source>
</evidence>
<dbReference type="PANTHER" id="PTHR39321:SF3">
    <property type="entry name" value="PHOSPHOPANTETHEINE ADENYLYLTRANSFERASE"/>
    <property type="match status" value="1"/>
</dbReference>
<comment type="function">
    <text evidence="1 11">Catalyzes the reversible adenylation of nicotinate mononucleotide (NaMN) to nicotinic acid adenine dinucleotide (NaAD).</text>
</comment>
<comment type="catalytic activity">
    <reaction evidence="10 11">
        <text>nicotinate beta-D-ribonucleotide + ATP + H(+) = deamido-NAD(+) + diphosphate</text>
        <dbReference type="Rhea" id="RHEA:22860"/>
        <dbReference type="ChEBI" id="CHEBI:15378"/>
        <dbReference type="ChEBI" id="CHEBI:30616"/>
        <dbReference type="ChEBI" id="CHEBI:33019"/>
        <dbReference type="ChEBI" id="CHEBI:57502"/>
        <dbReference type="ChEBI" id="CHEBI:58437"/>
        <dbReference type="EC" id="2.7.7.18"/>
    </reaction>
</comment>
<comment type="caution">
    <text evidence="14">The sequence shown here is derived from an EMBL/GenBank/DDBJ whole genome shotgun (WGS) entry which is preliminary data.</text>
</comment>
<dbReference type="Gene3D" id="3.40.50.620">
    <property type="entry name" value="HUPs"/>
    <property type="match status" value="1"/>
</dbReference>
<dbReference type="InterPro" id="IPR004821">
    <property type="entry name" value="Cyt_trans-like"/>
</dbReference>
<evidence type="ECO:0000256" key="11">
    <source>
        <dbReference type="HAMAP-Rule" id="MF_00244"/>
    </source>
</evidence>
<evidence type="ECO:0000256" key="7">
    <source>
        <dbReference type="ARBA" id="ARBA00022741"/>
    </source>
</evidence>
<keyword evidence="15" id="KW-1185">Reference proteome</keyword>
<dbReference type="Proteomes" id="UP000672602">
    <property type="component" value="Unassembled WGS sequence"/>
</dbReference>
<dbReference type="GO" id="GO:0009435">
    <property type="term" value="P:NAD+ biosynthetic process"/>
    <property type="evidence" value="ECO:0007669"/>
    <property type="project" value="UniProtKB-UniRule"/>
</dbReference>
<organism evidence="14 15">
    <name type="scientific">Marivibrio halodurans</name>
    <dbReference type="NCBI Taxonomy" id="2039722"/>
    <lineage>
        <taxon>Bacteria</taxon>
        <taxon>Pseudomonadati</taxon>
        <taxon>Pseudomonadota</taxon>
        <taxon>Alphaproteobacteria</taxon>
        <taxon>Rhodospirillales</taxon>
        <taxon>Rhodospirillaceae</taxon>
        <taxon>Marivibrio</taxon>
    </lineage>
</organism>
<dbReference type="EMBL" id="JAGMWN010000005">
    <property type="protein sequence ID" value="MBP5857801.1"/>
    <property type="molecule type" value="Genomic_DNA"/>
</dbReference>
<evidence type="ECO:0000256" key="9">
    <source>
        <dbReference type="ARBA" id="ARBA00023027"/>
    </source>
</evidence>
<dbReference type="SUPFAM" id="SSF52374">
    <property type="entry name" value="Nucleotidylyl transferase"/>
    <property type="match status" value="1"/>
</dbReference>
<dbReference type="PANTHER" id="PTHR39321">
    <property type="entry name" value="NICOTINATE-NUCLEOTIDE ADENYLYLTRANSFERASE-RELATED"/>
    <property type="match status" value="1"/>
</dbReference>
<protein>
    <recommendedName>
        <fullName evidence="11">Probable nicotinate-nucleotide adenylyltransferase</fullName>
        <ecNumber evidence="11">2.7.7.18</ecNumber>
    </recommendedName>
    <alternativeName>
        <fullName evidence="11">Deamido-NAD(+) diphosphorylase</fullName>
    </alternativeName>
    <alternativeName>
        <fullName evidence="11">Deamido-NAD(+) pyrophosphorylase</fullName>
    </alternativeName>
    <alternativeName>
        <fullName evidence="11">Nicotinate mononucleotide adenylyltransferase</fullName>
        <shortName evidence="11">NaMN adenylyltransferase</shortName>
    </alternativeName>
</protein>
<evidence type="ECO:0000256" key="10">
    <source>
        <dbReference type="ARBA" id="ARBA00048721"/>
    </source>
</evidence>
<keyword evidence="8 11" id="KW-0067">ATP-binding</keyword>
<accession>A0A8J7V331</accession>
<dbReference type="NCBIfam" id="NF000843">
    <property type="entry name" value="PRK00071.2-2"/>
    <property type="match status" value="1"/>
</dbReference>
<evidence type="ECO:0000256" key="12">
    <source>
        <dbReference type="SAM" id="MobiDB-lite"/>
    </source>
</evidence>
<evidence type="ECO:0000313" key="15">
    <source>
        <dbReference type="Proteomes" id="UP000672602"/>
    </source>
</evidence>
<evidence type="ECO:0000256" key="5">
    <source>
        <dbReference type="ARBA" id="ARBA00022679"/>
    </source>
</evidence>
<dbReference type="Pfam" id="PF01467">
    <property type="entry name" value="CTP_transf_like"/>
    <property type="match status" value="1"/>
</dbReference>
<sequence>MRAGRWARNSSAASSTACAAPARPGREGRARGSPLIRHRSNRTTHIFPAERDRARDFGFERKGSGGRLTVGLLGGSFNPAHDGHRYISEQALKRLRLDQVWWLVSPQNPLKAREGMASHAERMASARSVARHPRIRVSDIESRIGLSHTADVLVRLRERYPRIRFVWLMGADNLATIHRWKHWHKIFTAIPIAVFARPSYDSRALAGLAATRFSAARLAERKAASLAYREPPAWVFLAIRRHPASATAIRAREGFSGS</sequence>
<gene>
    <name evidence="11" type="primary">nadD</name>
    <name evidence="14" type="ORF">KAJ83_12345</name>
</gene>
<proteinExistence type="inferred from homology"/>